<evidence type="ECO:0000256" key="5">
    <source>
        <dbReference type="ARBA" id="ARBA00023242"/>
    </source>
</evidence>
<dbReference type="GeneID" id="25978861"/>
<evidence type="ECO:0000313" key="7">
    <source>
        <dbReference type="EMBL" id="EFW99108.1"/>
    </source>
</evidence>
<keyword evidence="5" id="KW-0539">Nucleus</keyword>
<evidence type="ECO:0000256" key="6">
    <source>
        <dbReference type="SAM" id="MobiDB-lite"/>
    </source>
</evidence>
<keyword evidence="2" id="KW-0805">Transcription regulation</keyword>
<evidence type="ECO:0000256" key="4">
    <source>
        <dbReference type="ARBA" id="ARBA00023163"/>
    </source>
</evidence>
<dbReference type="eggNOG" id="ENOG502SNYA">
    <property type="taxonomic scope" value="Eukaryota"/>
</dbReference>
<dbReference type="InParanoid" id="F0XSQ7"/>
<evidence type="ECO:0000256" key="3">
    <source>
        <dbReference type="ARBA" id="ARBA00023125"/>
    </source>
</evidence>
<organism evidence="8">
    <name type="scientific">Grosmannia clavigera (strain kw1407 / UAMH 11150)</name>
    <name type="common">Blue stain fungus</name>
    <name type="synonym">Graphiocladiella clavigera</name>
    <dbReference type="NCBI Taxonomy" id="655863"/>
    <lineage>
        <taxon>Eukaryota</taxon>
        <taxon>Fungi</taxon>
        <taxon>Dikarya</taxon>
        <taxon>Ascomycota</taxon>
        <taxon>Pezizomycotina</taxon>
        <taxon>Sordariomycetes</taxon>
        <taxon>Sordariomycetidae</taxon>
        <taxon>Ophiostomatales</taxon>
        <taxon>Ophiostomataceae</taxon>
        <taxon>Leptographium</taxon>
    </lineage>
</organism>
<dbReference type="AlphaFoldDB" id="F0XSQ7"/>
<sequence>MNTTAPPLSGSVTRQRTSTLRRSCEACRTVKAKCIIEVAEATDQSRCCKSRTRVRDVEEKLDGLIALIAARKATAAQDAVTALEPVQLASPPDLLASAAEMFFTAPKTQLPLFSQPFFYPSPSPVKYTGISLTDFPERTITLSTANTMPVSLSNDVINRNIIKEEKAQSLLSEYTVNCEQQFPFVLLPPFVTLSHMRRERPFVLLAVLTVGAETHLQARLALEFRKGLAQSLIVESKTGLDLLQGLLIFCTWHHLYFKPSSSQLYQLSQIAVTMAVDLDLENSLSICQADILPRMRGSDSQSSTGSKRNPAIGYRDEIERARTFIGTYCMSASVAIARRKPTHFKFDDRVDRVSQILATSREVPSDVHLLLHHVNIRKLTEDVHRVFNISNPNDNAIMDEKYIDTMVKDFERQYACIRDSMSSEAWDNASLKCAVTYLPAVIYEVGLKVPSSHRPISRSSSAAPCCNWCISPTRLAIVMKCIHATQNFITTLLELPNPVFRHCTTEEVSHHLDAVFLLARASMGHVGIGKVNLFAAADLERYLEASEQKMASMMAFTMSHDGTDVAEKNKDAFWKLREIYQFCLAWYRAHVRDKQDAVDLKDRSCHDGKSSQRMSSAYLLSKEFAVSDKTTVRDGQDKGFVQHPALEARLNKDAESLLVELNVCEKSMAMISASCPGPVSTSTSGDVSLSDSVSQSESATGSGPGTDWEETEPDFDSALADGFGMVPDVYEPTADADPWSSMMQASPPSPWFTL</sequence>
<accession>F0XSQ7</accession>
<reference evidence="7 8" key="1">
    <citation type="journal article" date="2011" name="Proc. Natl. Acad. Sci. U.S.A.">
        <title>Genome and transcriptome analyses of the mountain pine beetle-fungal symbiont Grosmannia clavigera, a lodgepole pine pathogen.</title>
        <authorList>
            <person name="DiGuistini S."/>
            <person name="Wang Y."/>
            <person name="Liao N.Y."/>
            <person name="Taylor G."/>
            <person name="Tanguay P."/>
            <person name="Feau N."/>
            <person name="Henrissat B."/>
            <person name="Chan S.K."/>
            <person name="Hesse-Orce U."/>
            <person name="Alamouti S.M."/>
            <person name="Tsui C.K.M."/>
            <person name="Docking R.T."/>
            <person name="Levasseur A."/>
            <person name="Haridas S."/>
            <person name="Robertson G."/>
            <person name="Birol I."/>
            <person name="Holt R.A."/>
            <person name="Marra M.A."/>
            <person name="Hamelin R.C."/>
            <person name="Hirst M."/>
            <person name="Jones S.J.M."/>
            <person name="Bohlmann J."/>
            <person name="Breuil C."/>
        </authorList>
    </citation>
    <scope>NUCLEOTIDE SEQUENCE [LARGE SCALE GENOMIC DNA]</scope>
    <source>
        <strain evidence="8">kw1407 / UAMH 11150</strain>
    </source>
</reference>
<protein>
    <submittedName>
        <fullName evidence="7">C6 zinc finger domain containing protein</fullName>
    </submittedName>
</protein>
<dbReference type="RefSeq" id="XP_014168591.1">
    <property type="nucleotide sequence ID" value="XM_014313116.1"/>
</dbReference>
<evidence type="ECO:0000256" key="2">
    <source>
        <dbReference type="ARBA" id="ARBA00023015"/>
    </source>
</evidence>
<dbReference type="STRING" id="655863.F0XSQ7"/>
<proteinExistence type="predicted"/>
<evidence type="ECO:0000256" key="1">
    <source>
        <dbReference type="ARBA" id="ARBA00004123"/>
    </source>
</evidence>
<keyword evidence="3" id="KW-0238">DNA-binding</keyword>
<dbReference type="GO" id="GO:0005634">
    <property type="term" value="C:nucleus"/>
    <property type="evidence" value="ECO:0007669"/>
    <property type="project" value="UniProtKB-SubCell"/>
</dbReference>
<dbReference type="GO" id="GO:0000981">
    <property type="term" value="F:DNA-binding transcription factor activity, RNA polymerase II-specific"/>
    <property type="evidence" value="ECO:0007669"/>
    <property type="project" value="TreeGrafter"/>
</dbReference>
<dbReference type="PANTHER" id="PTHR31845:SF10">
    <property type="entry name" value="ZN(II)2CYS6 TRANSCRIPTION FACTOR (EUROFUNG)"/>
    <property type="match status" value="1"/>
</dbReference>
<dbReference type="InterPro" id="IPR051089">
    <property type="entry name" value="prtT"/>
</dbReference>
<feature type="compositionally biased region" description="Low complexity" evidence="6">
    <location>
        <begin position="679"/>
        <end position="698"/>
    </location>
</feature>
<dbReference type="CDD" id="cd12148">
    <property type="entry name" value="fungal_TF_MHR"/>
    <property type="match status" value="1"/>
</dbReference>
<feature type="region of interest" description="Disordered" evidence="6">
    <location>
        <begin position="675"/>
        <end position="754"/>
    </location>
</feature>
<dbReference type="EMBL" id="GL629997">
    <property type="protein sequence ID" value="EFW99108.1"/>
    <property type="molecule type" value="Genomic_DNA"/>
</dbReference>
<keyword evidence="4" id="KW-0804">Transcription</keyword>
<keyword evidence="8" id="KW-1185">Reference proteome</keyword>
<dbReference type="GO" id="GO:0000976">
    <property type="term" value="F:transcription cis-regulatory region binding"/>
    <property type="evidence" value="ECO:0007669"/>
    <property type="project" value="TreeGrafter"/>
</dbReference>
<gene>
    <name evidence="7" type="ORF">CMQ_5529</name>
</gene>
<dbReference type="HOGENOM" id="CLU_006524_8_0_1"/>
<dbReference type="PANTHER" id="PTHR31845">
    <property type="entry name" value="FINGER DOMAIN PROTEIN, PUTATIVE-RELATED"/>
    <property type="match status" value="1"/>
</dbReference>
<comment type="subcellular location">
    <subcellularLocation>
        <location evidence="1">Nucleus</location>
    </subcellularLocation>
</comment>
<dbReference type="Proteomes" id="UP000007796">
    <property type="component" value="Unassembled WGS sequence"/>
</dbReference>
<name>F0XSQ7_GROCL</name>
<dbReference type="OrthoDB" id="5217604at2759"/>
<evidence type="ECO:0000313" key="8">
    <source>
        <dbReference type="Proteomes" id="UP000007796"/>
    </source>
</evidence>